<dbReference type="Gene3D" id="3.90.70.10">
    <property type="entry name" value="Cysteine proteinases"/>
    <property type="match status" value="1"/>
</dbReference>
<dbReference type="Proteomes" id="UP000520767">
    <property type="component" value="Unassembled WGS sequence"/>
</dbReference>
<proteinExistence type="predicted"/>
<dbReference type="Pfam" id="PF13529">
    <property type="entry name" value="Peptidase_C39_2"/>
    <property type="match status" value="1"/>
</dbReference>
<feature type="domain" description="Peptidase C39-like" evidence="2">
    <location>
        <begin position="48"/>
        <end position="186"/>
    </location>
</feature>
<protein>
    <recommendedName>
        <fullName evidence="2">Peptidase C39-like domain-containing protein</fullName>
    </recommendedName>
</protein>
<name>A0A7W7Q246_9PSEU</name>
<comment type="caution">
    <text evidence="3">The sequence shown here is derived from an EMBL/GenBank/DDBJ whole genome shotgun (WGS) entry which is preliminary data.</text>
</comment>
<evidence type="ECO:0000313" key="3">
    <source>
        <dbReference type="EMBL" id="MBB4905590.1"/>
    </source>
</evidence>
<keyword evidence="4" id="KW-1185">Reference proteome</keyword>
<dbReference type="InterPro" id="IPR039564">
    <property type="entry name" value="Peptidase_C39-like"/>
</dbReference>
<dbReference type="InterPro" id="IPR038765">
    <property type="entry name" value="Papain-like_cys_pep_sf"/>
</dbReference>
<feature type="signal peptide" evidence="1">
    <location>
        <begin position="1"/>
        <end position="25"/>
    </location>
</feature>
<gene>
    <name evidence="3" type="ORF">FHR82_001807</name>
</gene>
<accession>A0A7W7Q246</accession>
<feature type="chain" id="PRO_5031110624" description="Peptidase C39-like domain-containing protein" evidence="1">
    <location>
        <begin position="26"/>
        <end position="211"/>
    </location>
</feature>
<sequence>MRRVVISAFVLTLAGTFGLVGGAAAAPNEAPSGPATASSAQGVEKILPFQHQWQETGYWCGPAATRVAISARTNNPPSQATLAAQLGTHTGGTDHISQVSTVLRANLGVPYEYREMPNDPPTQWQRDQLWRDIIADIDAGFAVVANIVAPPGNQPPGYPPNQTVYHYVAVVGYDTNYNTVLIADSAQFSLGVYWLNFSQLATLIPPKGYAF</sequence>
<reference evidence="3 4" key="1">
    <citation type="submission" date="2020-08" db="EMBL/GenBank/DDBJ databases">
        <title>Genomic Encyclopedia of Type Strains, Phase III (KMG-III): the genomes of soil and plant-associated and newly described type strains.</title>
        <authorList>
            <person name="Whitman W."/>
        </authorList>
    </citation>
    <scope>NUCLEOTIDE SEQUENCE [LARGE SCALE GENOMIC DNA]</scope>
    <source>
        <strain evidence="3 4">CECT 8960</strain>
    </source>
</reference>
<evidence type="ECO:0000259" key="2">
    <source>
        <dbReference type="Pfam" id="PF13529"/>
    </source>
</evidence>
<keyword evidence="1" id="KW-0732">Signal</keyword>
<evidence type="ECO:0000256" key="1">
    <source>
        <dbReference type="SAM" id="SignalP"/>
    </source>
</evidence>
<dbReference type="EMBL" id="JACHJQ010000002">
    <property type="protein sequence ID" value="MBB4905590.1"/>
    <property type="molecule type" value="Genomic_DNA"/>
</dbReference>
<organism evidence="3 4">
    <name type="scientific">Actinophytocola algeriensis</name>
    <dbReference type="NCBI Taxonomy" id="1768010"/>
    <lineage>
        <taxon>Bacteria</taxon>
        <taxon>Bacillati</taxon>
        <taxon>Actinomycetota</taxon>
        <taxon>Actinomycetes</taxon>
        <taxon>Pseudonocardiales</taxon>
        <taxon>Pseudonocardiaceae</taxon>
    </lineage>
</organism>
<dbReference type="AlphaFoldDB" id="A0A7W7Q246"/>
<dbReference type="SUPFAM" id="SSF54001">
    <property type="entry name" value="Cysteine proteinases"/>
    <property type="match status" value="1"/>
</dbReference>
<evidence type="ECO:0000313" key="4">
    <source>
        <dbReference type="Proteomes" id="UP000520767"/>
    </source>
</evidence>